<dbReference type="AlphaFoldDB" id="A0A2X0IQE0"/>
<dbReference type="Gene3D" id="3.30.70.2450">
    <property type="match status" value="1"/>
</dbReference>
<evidence type="ECO:0000256" key="1">
    <source>
        <dbReference type="ARBA" id="ARBA00001974"/>
    </source>
</evidence>
<dbReference type="InterPro" id="IPR036188">
    <property type="entry name" value="FAD/NAD-bd_sf"/>
</dbReference>
<evidence type="ECO:0000313" key="6">
    <source>
        <dbReference type="Proteomes" id="UP000248889"/>
    </source>
</evidence>
<keyword evidence="5" id="KW-0503">Monooxygenase</keyword>
<name>A0A2X0IQE0_9ACTN</name>
<dbReference type="PRINTS" id="PR00420">
    <property type="entry name" value="RNGMNOXGNASE"/>
</dbReference>
<evidence type="ECO:0000313" key="5">
    <source>
        <dbReference type="EMBL" id="RAG86857.1"/>
    </source>
</evidence>
<protein>
    <submittedName>
        <fullName evidence="5">Monooxygenase</fullName>
    </submittedName>
</protein>
<gene>
    <name evidence="5" type="ORF">DN069_04675</name>
</gene>
<proteinExistence type="predicted"/>
<dbReference type="Pfam" id="PF01494">
    <property type="entry name" value="FAD_binding_3"/>
    <property type="match status" value="1"/>
</dbReference>
<evidence type="ECO:0000259" key="4">
    <source>
        <dbReference type="Pfam" id="PF01494"/>
    </source>
</evidence>
<dbReference type="PANTHER" id="PTHR43004">
    <property type="entry name" value="TRK SYSTEM POTASSIUM UPTAKE PROTEIN"/>
    <property type="match status" value="1"/>
</dbReference>
<keyword evidence="2" id="KW-0285">Flavoprotein</keyword>
<organism evidence="5 6">
    <name type="scientific">Streptacidiphilus pinicola</name>
    <dbReference type="NCBI Taxonomy" id="2219663"/>
    <lineage>
        <taxon>Bacteria</taxon>
        <taxon>Bacillati</taxon>
        <taxon>Actinomycetota</taxon>
        <taxon>Actinomycetes</taxon>
        <taxon>Kitasatosporales</taxon>
        <taxon>Streptomycetaceae</taxon>
        <taxon>Streptacidiphilus</taxon>
    </lineage>
</organism>
<evidence type="ECO:0000256" key="3">
    <source>
        <dbReference type="ARBA" id="ARBA00022827"/>
    </source>
</evidence>
<dbReference type="InterPro" id="IPR002938">
    <property type="entry name" value="FAD-bd"/>
</dbReference>
<keyword evidence="5" id="KW-0560">Oxidoreductase</keyword>
<dbReference type="OrthoDB" id="8670884at2"/>
<dbReference type="EMBL" id="QKYN01000020">
    <property type="protein sequence ID" value="RAG86857.1"/>
    <property type="molecule type" value="Genomic_DNA"/>
</dbReference>
<keyword evidence="6" id="KW-1185">Reference proteome</keyword>
<reference evidence="5 6" key="1">
    <citation type="submission" date="2018-06" db="EMBL/GenBank/DDBJ databases">
        <title>Streptacidiphilus pinicola sp. nov., isolated from pine grove soil.</title>
        <authorList>
            <person name="Roh S.G."/>
            <person name="Park S."/>
            <person name="Kim M.-K."/>
            <person name="Yun B.-R."/>
            <person name="Park J."/>
            <person name="Kim M.J."/>
            <person name="Kim Y.S."/>
            <person name="Kim S.B."/>
        </authorList>
    </citation>
    <scope>NUCLEOTIDE SEQUENCE [LARGE SCALE GENOMIC DNA]</scope>
    <source>
        <strain evidence="5 6">MMS16-CNU450</strain>
    </source>
</reference>
<comment type="cofactor">
    <cofactor evidence="1">
        <name>FAD</name>
        <dbReference type="ChEBI" id="CHEBI:57692"/>
    </cofactor>
</comment>
<feature type="domain" description="FAD-binding" evidence="4">
    <location>
        <begin position="13"/>
        <end position="361"/>
    </location>
</feature>
<comment type="caution">
    <text evidence="5">The sequence shown here is derived from an EMBL/GenBank/DDBJ whole genome shotgun (WGS) entry which is preliminary data.</text>
</comment>
<dbReference type="Gene3D" id="3.40.30.120">
    <property type="match status" value="1"/>
</dbReference>
<dbReference type="SUPFAM" id="SSF51905">
    <property type="entry name" value="FAD/NAD(P)-binding domain"/>
    <property type="match status" value="1"/>
</dbReference>
<evidence type="ECO:0000256" key="2">
    <source>
        <dbReference type="ARBA" id="ARBA00022630"/>
    </source>
</evidence>
<keyword evidence="3" id="KW-0274">FAD</keyword>
<dbReference type="Proteomes" id="UP000248889">
    <property type="component" value="Unassembled WGS sequence"/>
</dbReference>
<sequence>MVASGGRAVTSPCQVLVVGAGPTGLTLALSAHDHGALVRVVERREEAFRPSRALIVHPRTLEVLRPLGVTDALLARADTAPVGALHLGAHVVEERLADLELPDTPFPHLTLVRQMDVEEVLGAALAERGVQVERGTQLLTARAGAGQAGVELRSPHGVEKTACGFVAGCDGQDSTVRADAGIGWRGGPYAEEVVLADVEFEGGLGAETRGSDGTHVVAGRHGLVFLFPLGELATWRMLATRRAPLGPSPEFGQSGPPVETADLEGLLRGAGFGARIASVAWSAQVPLQHRLAPAFRRGRLFLAGDAAHAYSPATGQGMNAGIQDAANLGWKLAFASATVGTTPDDLSRLLGSYDAERRPVAFRRLLLTHAAFWGEASTAPLPSWLRGTAAPVAAPAVPLLLHRRRLVAEAIRTVSQLRVHYRDSPLSVESTPGPEGPWRAGDRLPDLDVTVGGSPTRLHALVAAPGMHLLVHPDAVGVSLSGLGPRVTVHRLEHAPGHGLTVVRPDGYVGFRGTGADQTGLRAWLSLAAT</sequence>
<dbReference type="Gene3D" id="3.50.50.60">
    <property type="entry name" value="FAD/NAD(P)-binding domain"/>
    <property type="match status" value="1"/>
</dbReference>
<dbReference type="PANTHER" id="PTHR43004:SF19">
    <property type="entry name" value="BINDING MONOOXYGENASE, PUTATIVE (JCVI)-RELATED"/>
    <property type="match status" value="1"/>
</dbReference>
<dbReference type="Pfam" id="PF21274">
    <property type="entry name" value="Rng_hyd_C"/>
    <property type="match status" value="1"/>
</dbReference>
<dbReference type="InterPro" id="IPR050641">
    <property type="entry name" value="RIFMO-like"/>
</dbReference>
<dbReference type="GO" id="GO:0071949">
    <property type="term" value="F:FAD binding"/>
    <property type="evidence" value="ECO:0007669"/>
    <property type="project" value="InterPro"/>
</dbReference>
<accession>A0A2X0IQE0</accession>
<dbReference type="GO" id="GO:0016709">
    <property type="term" value="F:oxidoreductase activity, acting on paired donors, with incorporation or reduction of molecular oxygen, NAD(P)H as one donor, and incorporation of one atom of oxygen"/>
    <property type="evidence" value="ECO:0007669"/>
    <property type="project" value="UniProtKB-ARBA"/>
</dbReference>